<gene>
    <name evidence="2" type="ORF">ACFODX_17405</name>
</gene>
<name>A0ABV7FMC6_9GAMM</name>
<dbReference type="RefSeq" id="WP_378121504.1">
    <property type="nucleotide sequence ID" value="NZ_JBHRTF010000016.1"/>
</dbReference>
<sequence>MNKTQLQKIFIENFRALNGVEIEFADHITVICGKNGTSKSSILGIAAQIFSFEKDYVKNEQISFQQISGAGFKSQYRDHFRMSDAFDLPGSMKVDIELNDGYTRRAATGKLELMRRGESPRPVVRNNSTATGNTSRNFTHPVIYLSLKRLFPIADREYNVINFDYLREHEQEFIDLTNELLNRDSARATGTGGTISSAVAHGDNYDQESVSAGEDNAGQIVLAIMSFRKLKEEYSDYKGGLLLIDEADASLFPTAQINLLKILERECRDLDLQVVMTSHSPTLIEYAFEQSQKFRKRYKTIYLSNTYGTVQVMQDMSWMQINADIHTRTIALSPDVSLPKINIYFEDNEGFDLFKAILFRQPINKFINPLKEITLGCSNYINLIQKRVAEFSQKSLICLDADVRDAQRYETVILLPGHLPPDQLIFEYLYNLPADHSFWRNPQQFTRQVFTNAASELISTLSIRGASVNIEERITTYQANQNQAAAKKPREMFKRFYKEETIRAFIESKQPWNSWISDNRESCDQFLSSLLVKLRKVMKSGHSVDEAKLVSLRVQLRGR</sequence>
<dbReference type="InterPro" id="IPR051396">
    <property type="entry name" value="Bact_Antivir_Def_Nuclease"/>
</dbReference>
<evidence type="ECO:0000259" key="1">
    <source>
        <dbReference type="Pfam" id="PF13175"/>
    </source>
</evidence>
<reference evidence="3" key="1">
    <citation type="journal article" date="2019" name="Int. J. Syst. Evol. Microbiol.">
        <title>The Global Catalogue of Microorganisms (GCM) 10K type strain sequencing project: providing services to taxonomists for standard genome sequencing and annotation.</title>
        <authorList>
            <consortium name="The Broad Institute Genomics Platform"/>
            <consortium name="The Broad Institute Genome Sequencing Center for Infectious Disease"/>
            <person name="Wu L."/>
            <person name="Ma J."/>
        </authorList>
    </citation>
    <scope>NUCLEOTIDE SEQUENCE [LARGE SCALE GENOMIC DNA]</scope>
    <source>
        <strain evidence="3">KCTC 52237</strain>
    </source>
</reference>
<dbReference type="InterPro" id="IPR041685">
    <property type="entry name" value="AAA_GajA/Old/RecF-like"/>
</dbReference>
<comment type="caution">
    <text evidence="2">The sequence shown here is derived from an EMBL/GenBank/DDBJ whole genome shotgun (WGS) entry which is preliminary data.</text>
</comment>
<accession>A0ABV7FMC6</accession>
<dbReference type="PANTHER" id="PTHR43581:SF4">
    <property type="entry name" value="ATP_GTP PHOSPHATASE"/>
    <property type="match status" value="1"/>
</dbReference>
<dbReference type="EMBL" id="JBHRTF010000016">
    <property type="protein sequence ID" value="MFC3117349.1"/>
    <property type="molecule type" value="Genomic_DNA"/>
</dbReference>
<evidence type="ECO:0000313" key="2">
    <source>
        <dbReference type="EMBL" id="MFC3117349.1"/>
    </source>
</evidence>
<dbReference type="SUPFAM" id="SSF52540">
    <property type="entry name" value="P-loop containing nucleoside triphosphate hydrolases"/>
    <property type="match status" value="1"/>
</dbReference>
<keyword evidence="2" id="KW-0378">Hydrolase</keyword>
<dbReference type="PANTHER" id="PTHR43581">
    <property type="entry name" value="ATP/GTP PHOSPHATASE"/>
    <property type="match status" value="1"/>
</dbReference>
<dbReference type="Gene3D" id="3.40.50.300">
    <property type="entry name" value="P-loop containing nucleotide triphosphate hydrolases"/>
    <property type="match status" value="2"/>
</dbReference>
<dbReference type="GO" id="GO:0004519">
    <property type="term" value="F:endonuclease activity"/>
    <property type="evidence" value="ECO:0007669"/>
    <property type="project" value="UniProtKB-KW"/>
</dbReference>
<keyword evidence="2" id="KW-0540">Nuclease</keyword>
<proteinExistence type="predicted"/>
<organism evidence="2 3">
    <name type="scientific">Cellvibrio fontiphilus</name>
    <dbReference type="NCBI Taxonomy" id="1815559"/>
    <lineage>
        <taxon>Bacteria</taxon>
        <taxon>Pseudomonadati</taxon>
        <taxon>Pseudomonadota</taxon>
        <taxon>Gammaproteobacteria</taxon>
        <taxon>Cellvibrionales</taxon>
        <taxon>Cellvibrionaceae</taxon>
        <taxon>Cellvibrio</taxon>
    </lineage>
</organism>
<evidence type="ECO:0000313" key="3">
    <source>
        <dbReference type="Proteomes" id="UP001595555"/>
    </source>
</evidence>
<feature type="domain" description="Endonuclease GajA/Old nuclease/RecF-like AAA" evidence="1">
    <location>
        <begin position="6"/>
        <end position="62"/>
    </location>
</feature>
<dbReference type="CDD" id="cd00267">
    <property type="entry name" value="ABC_ATPase"/>
    <property type="match status" value="1"/>
</dbReference>
<keyword evidence="3" id="KW-1185">Reference proteome</keyword>
<dbReference type="Pfam" id="PF13175">
    <property type="entry name" value="AAA_15"/>
    <property type="match status" value="1"/>
</dbReference>
<dbReference type="Proteomes" id="UP001595555">
    <property type="component" value="Unassembled WGS sequence"/>
</dbReference>
<keyword evidence="2" id="KW-0255">Endonuclease</keyword>
<protein>
    <submittedName>
        <fullName evidence="2">ATP-dependent endonuclease</fullName>
    </submittedName>
</protein>
<dbReference type="InterPro" id="IPR027417">
    <property type="entry name" value="P-loop_NTPase"/>
</dbReference>